<keyword evidence="1" id="KW-0548">Nucleotidyltransferase</keyword>
<name>A0ACB8NWX7_CITSI</name>
<keyword evidence="2" id="KW-1185">Reference proteome</keyword>
<proteinExistence type="predicted"/>
<gene>
    <name evidence="1" type="ORF">KPL71_001360</name>
</gene>
<comment type="caution">
    <text evidence="1">The sequence shown here is derived from an EMBL/GenBank/DDBJ whole genome shotgun (WGS) entry which is preliminary data.</text>
</comment>
<sequence>MARVLKAKYFKHVDLMEAKLRSNPSFMWRSILWDRQILKKGLRWRISTGNRVYIYKSNWLRRPETFKPFSPQTIDQYVMVSDLIDEEQNLKEREIKQHFMEEDADSILKIPLPRTPQPDQYIGYQLAMKLKFPDKPSISDTSQSHWGVIWAVEILEKVKVFMCKAARNLLPTAENLEKRKVLPNPFCHRCGLKSEDAFHALMECKAAQNVWKNTVFTEEVKVLNHQDMLSVLHEMGRKRSKKELKLIAALCWAIWHSRNLLIFEWKKEDSQLSAARAEAMLESYRRIKIPDTQKYKNQQVKRQQTWSPPPEGWFKVNVIKDQVAGLGVVVDLIQNKVARQKFSGLCHQFKTI</sequence>
<keyword evidence="1" id="KW-0695">RNA-directed DNA polymerase</keyword>
<evidence type="ECO:0000313" key="2">
    <source>
        <dbReference type="Proteomes" id="UP000829398"/>
    </source>
</evidence>
<accession>A0ACB8NWX7</accession>
<dbReference type="Proteomes" id="UP000829398">
    <property type="component" value="Chromosome 1"/>
</dbReference>
<reference evidence="2" key="1">
    <citation type="journal article" date="2023" name="Hortic. Res.">
        <title>A chromosome-level phased genome enabling allele-level studies in sweet orange: a case study on citrus Huanglongbing tolerance.</title>
        <authorList>
            <person name="Wu B."/>
            <person name="Yu Q."/>
            <person name="Deng Z."/>
            <person name="Duan Y."/>
            <person name="Luo F."/>
            <person name="Gmitter F. Jr."/>
        </authorList>
    </citation>
    <scope>NUCLEOTIDE SEQUENCE [LARGE SCALE GENOMIC DNA]</scope>
    <source>
        <strain evidence="2">cv. Valencia</strain>
    </source>
</reference>
<dbReference type="EMBL" id="CM039170">
    <property type="protein sequence ID" value="KAH9802376.1"/>
    <property type="molecule type" value="Genomic_DNA"/>
</dbReference>
<evidence type="ECO:0000313" key="1">
    <source>
        <dbReference type="EMBL" id="KAH9802376.1"/>
    </source>
</evidence>
<organism evidence="1 2">
    <name type="scientific">Citrus sinensis</name>
    <name type="common">Sweet orange</name>
    <name type="synonym">Citrus aurantium var. sinensis</name>
    <dbReference type="NCBI Taxonomy" id="2711"/>
    <lineage>
        <taxon>Eukaryota</taxon>
        <taxon>Viridiplantae</taxon>
        <taxon>Streptophyta</taxon>
        <taxon>Embryophyta</taxon>
        <taxon>Tracheophyta</taxon>
        <taxon>Spermatophyta</taxon>
        <taxon>Magnoliopsida</taxon>
        <taxon>eudicotyledons</taxon>
        <taxon>Gunneridae</taxon>
        <taxon>Pentapetalae</taxon>
        <taxon>rosids</taxon>
        <taxon>malvids</taxon>
        <taxon>Sapindales</taxon>
        <taxon>Rutaceae</taxon>
        <taxon>Aurantioideae</taxon>
        <taxon>Citrus</taxon>
    </lineage>
</organism>
<keyword evidence="1" id="KW-0808">Transferase</keyword>
<protein>
    <submittedName>
        <fullName evidence="1">Reverse transcriptase/RNA-dependent DNA polymerase</fullName>
    </submittedName>
</protein>